<proteinExistence type="predicted"/>
<protein>
    <submittedName>
        <fullName evidence="3">Uncharacterized protein</fullName>
    </submittedName>
</protein>
<reference evidence="3 4" key="1">
    <citation type="submission" date="2019-07" db="EMBL/GenBank/DDBJ databases">
        <title>Whole genome shotgun sequence of Actinotalea fermentans NBRC 105374.</title>
        <authorList>
            <person name="Hosoyama A."/>
            <person name="Uohara A."/>
            <person name="Ohji S."/>
            <person name="Ichikawa N."/>
        </authorList>
    </citation>
    <scope>NUCLEOTIDE SEQUENCE [LARGE SCALE GENOMIC DNA]</scope>
    <source>
        <strain evidence="3 4">NBRC 105374</strain>
    </source>
</reference>
<keyword evidence="4" id="KW-1185">Reference proteome</keyword>
<evidence type="ECO:0000256" key="2">
    <source>
        <dbReference type="SAM" id="Phobius"/>
    </source>
</evidence>
<dbReference type="Proteomes" id="UP000321484">
    <property type="component" value="Unassembled WGS sequence"/>
</dbReference>
<keyword evidence="2" id="KW-0472">Membrane</keyword>
<dbReference type="AlphaFoldDB" id="A0A511YZ60"/>
<comment type="caution">
    <text evidence="3">The sequence shown here is derived from an EMBL/GenBank/DDBJ whole genome shotgun (WGS) entry which is preliminary data.</text>
</comment>
<name>A0A511YZ60_9CELL</name>
<organism evidence="3 4">
    <name type="scientific">Actinotalea fermentans</name>
    <dbReference type="NCBI Taxonomy" id="43671"/>
    <lineage>
        <taxon>Bacteria</taxon>
        <taxon>Bacillati</taxon>
        <taxon>Actinomycetota</taxon>
        <taxon>Actinomycetes</taxon>
        <taxon>Micrococcales</taxon>
        <taxon>Cellulomonadaceae</taxon>
        <taxon>Actinotalea</taxon>
    </lineage>
</organism>
<feature type="transmembrane region" description="Helical" evidence="2">
    <location>
        <begin position="229"/>
        <end position="254"/>
    </location>
</feature>
<accession>A0A511YZ60</accession>
<dbReference type="OrthoDB" id="5044126at2"/>
<evidence type="ECO:0000313" key="4">
    <source>
        <dbReference type="Proteomes" id="UP000321484"/>
    </source>
</evidence>
<evidence type="ECO:0000313" key="3">
    <source>
        <dbReference type="EMBL" id="GEN80485.1"/>
    </source>
</evidence>
<feature type="compositionally biased region" description="Basic and acidic residues" evidence="1">
    <location>
        <begin position="121"/>
        <end position="130"/>
    </location>
</feature>
<feature type="region of interest" description="Disordered" evidence="1">
    <location>
        <begin position="1"/>
        <end position="20"/>
    </location>
</feature>
<gene>
    <name evidence="3" type="ORF">AFE02nite_22190</name>
</gene>
<evidence type="ECO:0000256" key="1">
    <source>
        <dbReference type="SAM" id="MobiDB-lite"/>
    </source>
</evidence>
<dbReference type="RefSeq" id="WP_034247945.1">
    <property type="nucleotide sequence ID" value="NZ_BJYK01000007.1"/>
</dbReference>
<keyword evidence="2" id="KW-1133">Transmembrane helix</keyword>
<keyword evidence="2" id="KW-0812">Transmembrane</keyword>
<feature type="region of interest" description="Disordered" evidence="1">
    <location>
        <begin position="117"/>
        <end position="136"/>
    </location>
</feature>
<dbReference type="EMBL" id="BJYK01000007">
    <property type="protein sequence ID" value="GEN80485.1"/>
    <property type="molecule type" value="Genomic_DNA"/>
</dbReference>
<sequence length="430" mass="45103">MSARPQDWSPLLEDRDPVPGDPAAVQVAVSHYRQVVDGIRSAARNLAAVATASDDSSDAMTAFRERVGTVHSDLRKIESRYQGLADALAGYAPRLASAQEVSVSALAAAREAQHRAWAAENAERNADDQLRASGDPAQQQELATQVVLARRASEDAAANLAAARAQLHGAVASRDAAAAVAIAVIEDTEAASTVNDSVWDRIVDTVGDIAVVLGKWFEAIADILDKLSAVLAVLQVVLIVVSFFVPAVGVLVLLTKVLKIITVVGKIAKAVTVVRNVLRVVRVIAGREKVTWRGLLGEAIKVGAGALIGGVADRIGQAASDGILKQAQGVLMNSEQMRFVRAGLTDPAGRARAWGDQVFPDDSYGELLDLAGRSTERGRQAIADAVFDNWVVDHVVDEAADAVQGGVDALVDAAVDGPRRSSDVSGSGGW</sequence>